<dbReference type="GO" id="GO:0005929">
    <property type="term" value="C:cilium"/>
    <property type="evidence" value="ECO:0007669"/>
    <property type="project" value="TreeGrafter"/>
</dbReference>
<evidence type="ECO:0000256" key="9">
    <source>
        <dbReference type="ARBA" id="ARBA00023273"/>
    </source>
</evidence>
<keyword evidence="6 12" id="KW-0175">Coiled coil</keyword>
<reference evidence="13" key="1">
    <citation type="submission" date="2025-08" db="UniProtKB">
        <authorList>
            <consortium name="Ensembl"/>
        </authorList>
    </citation>
    <scope>IDENTIFICATION</scope>
</reference>
<accession>A0A8C1JH53</accession>
<evidence type="ECO:0000256" key="7">
    <source>
        <dbReference type="ARBA" id="ARBA00023069"/>
    </source>
</evidence>
<evidence type="ECO:0000256" key="1">
    <source>
        <dbReference type="ARBA" id="ARBA00004611"/>
    </source>
</evidence>
<reference evidence="13" key="2">
    <citation type="submission" date="2025-09" db="UniProtKB">
        <authorList>
            <consortium name="Ensembl"/>
        </authorList>
    </citation>
    <scope>IDENTIFICATION</scope>
</reference>
<evidence type="ECO:0000256" key="4">
    <source>
        <dbReference type="ARBA" id="ARBA00022737"/>
    </source>
</evidence>
<dbReference type="SMART" id="SM00365">
    <property type="entry name" value="LRR_SD22"/>
    <property type="match status" value="4"/>
</dbReference>
<protein>
    <recommendedName>
        <fullName evidence="11">Dynein regulatory complex subunit 3</fullName>
    </recommendedName>
</protein>
<dbReference type="Gene3D" id="3.80.10.10">
    <property type="entry name" value="Ribonuclease Inhibitor"/>
    <property type="match status" value="1"/>
</dbReference>
<proteinExistence type="inferred from homology"/>
<sequence>MNWQQDEPKVIDEEMLKQAIEEQGPQGQAGDISKKEGIQYEDVLQLRLDYRNILKIFHLWHFTSLTKLQLDNNVIERIEGLENLTNLVWLDLSFNNIQVIEGLEALVKLQDLSLFNNRISVIENLDTLQNLHILSFGNNAIAQLENVLYLRKFKHLRTLNLAGNPICEEESYKTFVTAYLPDLVYLDYRLLDEQTRETANTKYKYAVEAMQQNELQEQQAMEAQKISNEELQLHKDAFVEFLNGPQLFDSMFDEDPDGEKLALLPGMEALLESYPCKMEALCVQIFDAGLTQHAQRTAEVESFFTCSHEAVADNRQKAAQIAADFESSRRQKIVEMQQITDVELLEDNISSCQEQASQLSETLMSLELQLVDQLEDIFKDFERNISDMVGGFIEYVHTFAQCRDLENQHHEQQLEIALATLEKVVKNELEEEIPDDMAMVSGKHIDCYKDTVTNAVSASHDTHLLKIDNREDELLTRINSWMSGLLKSIHDEEVKRNRKRVSEIRNYVSYVKDELEDMRMSEHH</sequence>
<organism evidence="13 14">
    <name type="scientific">Cyprinus carpio</name>
    <name type="common">Common carp</name>
    <dbReference type="NCBI Taxonomy" id="7962"/>
    <lineage>
        <taxon>Eukaryota</taxon>
        <taxon>Metazoa</taxon>
        <taxon>Chordata</taxon>
        <taxon>Craniata</taxon>
        <taxon>Vertebrata</taxon>
        <taxon>Euteleostomi</taxon>
        <taxon>Actinopterygii</taxon>
        <taxon>Neopterygii</taxon>
        <taxon>Teleostei</taxon>
        <taxon>Ostariophysi</taxon>
        <taxon>Cypriniformes</taxon>
        <taxon>Cyprinidae</taxon>
        <taxon>Cyprininae</taxon>
        <taxon>Cyprinus</taxon>
    </lineage>
</organism>
<dbReference type="PROSITE" id="PS51450">
    <property type="entry name" value="LRR"/>
    <property type="match status" value="4"/>
</dbReference>
<keyword evidence="7" id="KW-0969">Cilium</keyword>
<feature type="coiled-coil region" evidence="12">
    <location>
        <begin position="402"/>
        <end position="431"/>
    </location>
</feature>
<evidence type="ECO:0000313" key="14">
    <source>
        <dbReference type="Proteomes" id="UP000694427"/>
    </source>
</evidence>
<evidence type="ECO:0000256" key="5">
    <source>
        <dbReference type="ARBA" id="ARBA00022846"/>
    </source>
</evidence>
<feature type="coiled-coil region" evidence="12">
    <location>
        <begin position="342"/>
        <end position="369"/>
    </location>
</feature>
<keyword evidence="2" id="KW-0963">Cytoplasm</keyword>
<dbReference type="Pfam" id="PF14580">
    <property type="entry name" value="LRR_9"/>
    <property type="match status" value="1"/>
</dbReference>
<evidence type="ECO:0000256" key="10">
    <source>
        <dbReference type="ARBA" id="ARBA00038378"/>
    </source>
</evidence>
<keyword evidence="14" id="KW-1185">Reference proteome</keyword>
<evidence type="ECO:0000256" key="12">
    <source>
        <dbReference type="SAM" id="Coils"/>
    </source>
</evidence>
<evidence type="ECO:0000256" key="8">
    <source>
        <dbReference type="ARBA" id="ARBA00023212"/>
    </source>
</evidence>
<dbReference type="InterPro" id="IPR001611">
    <property type="entry name" value="Leu-rich_rpt"/>
</dbReference>
<evidence type="ECO:0000313" key="13">
    <source>
        <dbReference type="Ensembl" id="ENSCCRP00010031378.1"/>
    </source>
</evidence>
<comment type="subcellular location">
    <subcellularLocation>
        <location evidence="1">Cytoplasm</location>
        <location evidence="1">Cytoskeleton</location>
        <location evidence="1">Flagellum axoneme</location>
    </subcellularLocation>
</comment>
<keyword evidence="8" id="KW-0206">Cytoskeleton</keyword>
<keyword evidence="9" id="KW-0966">Cell projection</keyword>
<keyword evidence="3" id="KW-0433">Leucine-rich repeat</keyword>
<evidence type="ECO:0000256" key="11">
    <source>
        <dbReference type="ARBA" id="ARBA00040950"/>
    </source>
</evidence>
<comment type="similarity">
    <text evidence="10">Belongs to the DRC3 family.</text>
</comment>
<dbReference type="PANTHER" id="PTHR45973">
    <property type="entry name" value="PROTEIN PHOSPHATASE 1 REGULATORY SUBUNIT SDS22-RELATED"/>
    <property type="match status" value="1"/>
</dbReference>
<dbReference type="Proteomes" id="UP000694427">
    <property type="component" value="Unplaced"/>
</dbReference>
<dbReference type="AlphaFoldDB" id="A0A8C1JH53"/>
<evidence type="ECO:0000256" key="2">
    <source>
        <dbReference type="ARBA" id="ARBA00022490"/>
    </source>
</evidence>
<dbReference type="Ensembl" id="ENSCCRT00010034448.1">
    <property type="protein sequence ID" value="ENSCCRP00010031378.1"/>
    <property type="gene ID" value="ENSCCRG00010013390.1"/>
</dbReference>
<evidence type="ECO:0000256" key="6">
    <source>
        <dbReference type="ARBA" id="ARBA00023054"/>
    </source>
</evidence>
<dbReference type="InterPro" id="IPR050576">
    <property type="entry name" value="Cilia_flagella_integrity"/>
</dbReference>
<evidence type="ECO:0000256" key="3">
    <source>
        <dbReference type="ARBA" id="ARBA00022614"/>
    </source>
</evidence>
<keyword evidence="5" id="KW-0282">Flagellum</keyword>
<keyword evidence="4" id="KW-0677">Repeat</keyword>
<dbReference type="InterPro" id="IPR032675">
    <property type="entry name" value="LRR_dom_sf"/>
</dbReference>
<dbReference type="SUPFAM" id="SSF52075">
    <property type="entry name" value="Outer arm dynein light chain 1"/>
    <property type="match status" value="1"/>
</dbReference>
<dbReference type="PANTHER" id="PTHR45973:SF12">
    <property type="entry name" value="DYNEIN REGULATORY COMPLEX SUBUNIT 3"/>
    <property type="match status" value="1"/>
</dbReference>
<name>A0A8C1JH53_CYPCA</name>